<dbReference type="AlphaFoldDB" id="A0A915TYV0"/>
<keyword evidence="1" id="KW-0808">Transferase</keyword>
<dbReference type="EMBL" id="AP024233">
    <property type="protein sequence ID" value="BCO07740.1"/>
    <property type="molecule type" value="Genomic_DNA"/>
</dbReference>
<dbReference type="Proteomes" id="UP001063350">
    <property type="component" value="Chromosome"/>
</dbReference>
<dbReference type="GO" id="GO:0016779">
    <property type="term" value="F:nucleotidyltransferase activity"/>
    <property type="evidence" value="ECO:0007669"/>
    <property type="project" value="UniProtKB-KW"/>
</dbReference>
<accession>A0A915TYV0</accession>
<dbReference type="RefSeq" id="WP_267927684.1">
    <property type="nucleotide sequence ID" value="NZ_AP024233.1"/>
</dbReference>
<dbReference type="PANTHER" id="PTHR39327">
    <property type="match status" value="1"/>
</dbReference>
<keyword evidence="1" id="KW-0548">Nucleotidyltransferase</keyword>
<evidence type="ECO:0000313" key="2">
    <source>
        <dbReference type="Proteomes" id="UP001063350"/>
    </source>
</evidence>
<protein>
    <submittedName>
        <fullName evidence="1">Sulfate adenylyltransferase</fullName>
    </submittedName>
</protein>
<dbReference type="InterPro" id="IPR038765">
    <property type="entry name" value="Papain-like_cys_pep_sf"/>
</dbReference>
<proteinExistence type="predicted"/>
<dbReference type="InterPro" id="IPR010319">
    <property type="entry name" value="Transglutaminase-like_Cys_pept"/>
</dbReference>
<reference evidence="1" key="1">
    <citation type="submission" date="2020-12" db="EMBL/GenBank/DDBJ databases">
        <title>Desulfobium dissulfuricans gen. nov., sp. nov., a novel mesophilic, sulfate-reducing bacterium isolated from a deep-sea hydrothermal vent.</title>
        <authorList>
            <person name="Hashimoto Y."/>
            <person name="Tame A."/>
            <person name="Sawayama S."/>
            <person name="Miyazaki J."/>
            <person name="Takai K."/>
            <person name="Nakagawa S."/>
        </authorList>
    </citation>
    <scope>NUCLEOTIDE SEQUENCE</scope>
    <source>
        <strain evidence="1">GF1</strain>
    </source>
</reference>
<evidence type="ECO:0000313" key="1">
    <source>
        <dbReference type="EMBL" id="BCO07740.1"/>
    </source>
</evidence>
<dbReference type="KEGG" id="ddu:GF1_01160"/>
<gene>
    <name evidence="1" type="ORF">GF1_01160</name>
</gene>
<dbReference type="SUPFAM" id="SSF54001">
    <property type="entry name" value="Cysteine proteinases"/>
    <property type="match status" value="1"/>
</dbReference>
<dbReference type="Pfam" id="PF06035">
    <property type="entry name" value="Peptidase_C93"/>
    <property type="match status" value="1"/>
</dbReference>
<dbReference type="Gene3D" id="3.10.620.30">
    <property type="match status" value="1"/>
</dbReference>
<name>A0A915TYV0_9BACT</name>
<keyword evidence="2" id="KW-1185">Reference proteome</keyword>
<organism evidence="1 2">
    <name type="scientific">Desulfolithobacter dissulfuricans</name>
    <dbReference type="NCBI Taxonomy" id="2795293"/>
    <lineage>
        <taxon>Bacteria</taxon>
        <taxon>Pseudomonadati</taxon>
        <taxon>Thermodesulfobacteriota</taxon>
        <taxon>Desulfobulbia</taxon>
        <taxon>Desulfobulbales</taxon>
        <taxon>Desulfobulbaceae</taxon>
        <taxon>Desulfolithobacter</taxon>
    </lineage>
</organism>
<sequence>MTPWRHATALILLLLATTLQGISPSLALSDRFSLDTSVLEAARHQYGREAGKRLRQWVELINHDTSRSTWEKLEKVNDFFNRLDFVDDTIHWKKQDYWATPVEFLASGGGDCEDFAMAKYFTLRALGIPDRQLTLTYVKALRYNLAHMVVTYYPAPGSEPLILDNLDKTIKPASRRRDLLPVYSFNGTGLWLAKQRGQGRFVGPSDRLSRWQDVLTRLPKGLF</sequence>
<dbReference type="PANTHER" id="PTHR39327:SF1">
    <property type="entry name" value="BLR5470 PROTEIN"/>
    <property type="match status" value="1"/>
</dbReference>